<feature type="compositionally biased region" description="Polar residues" evidence="1">
    <location>
        <begin position="85"/>
        <end position="110"/>
    </location>
</feature>
<evidence type="ECO:0000313" key="2">
    <source>
        <dbReference type="Proteomes" id="UP000887574"/>
    </source>
</evidence>
<dbReference type="Proteomes" id="UP000887574">
    <property type="component" value="Unplaced"/>
</dbReference>
<feature type="region of interest" description="Disordered" evidence="1">
    <location>
        <begin position="80"/>
        <end position="110"/>
    </location>
</feature>
<evidence type="ECO:0000256" key="1">
    <source>
        <dbReference type="SAM" id="MobiDB-lite"/>
    </source>
</evidence>
<protein>
    <submittedName>
        <fullName evidence="3">Uncharacterized protein</fullName>
    </submittedName>
</protein>
<evidence type="ECO:0000313" key="3">
    <source>
        <dbReference type="WBParaSite" id="jg7983"/>
    </source>
</evidence>
<proteinExistence type="predicted"/>
<name>A0A915EN13_9BILA</name>
<dbReference type="WBParaSite" id="jg7983">
    <property type="protein sequence ID" value="jg7983"/>
    <property type="gene ID" value="jg7983"/>
</dbReference>
<keyword evidence="2" id="KW-1185">Reference proteome</keyword>
<dbReference type="AlphaFoldDB" id="A0A915EN13"/>
<accession>A0A915EN13</accession>
<sequence length="170" mass="19485">MSVFFDSIFQPEYSPPSEKKVHFAEEPKLHIYEPDQAAESITSDKVEAILADEKPQEDFCKKQSKRVSFVEKHVVHHYESEDQNVESSADQEYPDSSSQKAWETQENETSQSSIALNDWLDYELDQQVHFQTTERELEALENLIGLPQSVPVVLAAAQKLCKRIRKTKAG</sequence>
<organism evidence="2 3">
    <name type="scientific">Ditylenchus dipsaci</name>
    <dbReference type="NCBI Taxonomy" id="166011"/>
    <lineage>
        <taxon>Eukaryota</taxon>
        <taxon>Metazoa</taxon>
        <taxon>Ecdysozoa</taxon>
        <taxon>Nematoda</taxon>
        <taxon>Chromadorea</taxon>
        <taxon>Rhabditida</taxon>
        <taxon>Tylenchina</taxon>
        <taxon>Tylenchomorpha</taxon>
        <taxon>Sphaerularioidea</taxon>
        <taxon>Anguinidae</taxon>
        <taxon>Anguininae</taxon>
        <taxon>Ditylenchus</taxon>
    </lineage>
</organism>
<reference evidence="3" key="1">
    <citation type="submission" date="2022-11" db="UniProtKB">
        <authorList>
            <consortium name="WormBaseParasite"/>
        </authorList>
    </citation>
    <scope>IDENTIFICATION</scope>
</reference>